<evidence type="ECO:0000256" key="6">
    <source>
        <dbReference type="ARBA" id="ARBA00022892"/>
    </source>
</evidence>
<dbReference type="Proteomes" id="UP000467700">
    <property type="component" value="Unassembled WGS sequence"/>
</dbReference>
<comment type="similarity">
    <text evidence="2">Belongs to the USE1 family.</text>
</comment>
<evidence type="ECO:0000256" key="8">
    <source>
        <dbReference type="ARBA" id="ARBA00022989"/>
    </source>
</evidence>
<evidence type="ECO:0000256" key="12">
    <source>
        <dbReference type="SAM" id="Phobius"/>
    </source>
</evidence>
<dbReference type="OrthoDB" id="4506189at2759"/>
<dbReference type="Pfam" id="PF09753">
    <property type="entry name" value="Use1"/>
    <property type="match status" value="1"/>
</dbReference>
<evidence type="ECO:0000256" key="3">
    <source>
        <dbReference type="ARBA" id="ARBA00022448"/>
    </source>
</evidence>
<dbReference type="InterPro" id="IPR019150">
    <property type="entry name" value="Vesicle_transport_protein_Use1"/>
</dbReference>
<evidence type="ECO:0000313" key="13">
    <source>
        <dbReference type="EMBL" id="CAA7260780.1"/>
    </source>
</evidence>
<proteinExistence type="inferred from homology"/>
<keyword evidence="4 12" id="KW-0812">Transmembrane</keyword>
<protein>
    <submittedName>
        <fullName evidence="13">Uncharacterized protein</fullName>
    </submittedName>
</protein>
<feature type="compositionally biased region" description="Polar residues" evidence="11">
    <location>
        <begin position="228"/>
        <end position="242"/>
    </location>
</feature>
<keyword evidence="14" id="KW-1185">Reference proteome</keyword>
<dbReference type="GO" id="GO:0005484">
    <property type="term" value="F:SNAP receptor activity"/>
    <property type="evidence" value="ECO:0007669"/>
    <property type="project" value="TreeGrafter"/>
</dbReference>
<dbReference type="CDD" id="cd15860">
    <property type="entry name" value="SNARE_USE1"/>
    <property type="match status" value="1"/>
</dbReference>
<comment type="caution">
    <text evidence="13">The sequence shown here is derived from an EMBL/GenBank/DDBJ whole genome shotgun (WGS) entry which is preliminary data.</text>
</comment>
<dbReference type="GO" id="GO:0015031">
    <property type="term" value="P:protein transport"/>
    <property type="evidence" value="ECO:0007669"/>
    <property type="project" value="UniProtKB-KW"/>
</dbReference>
<organism evidence="13 14">
    <name type="scientific">Cyclocybe aegerita</name>
    <name type="common">Black poplar mushroom</name>
    <name type="synonym">Agrocybe aegerita</name>
    <dbReference type="NCBI Taxonomy" id="1973307"/>
    <lineage>
        <taxon>Eukaryota</taxon>
        <taxon>Fungi</taxon>
        <taxon>Dikarya</taxon>
        <taxon>Basidiomycota</taxon>
        <taxon>Agaricomycotina</taxon>
        <taxon>Agaricomycetes</taxon>
        <taxon>Agaricomycetidae</taxon>
        <taxon>Agaricales</taxon>
        <taxon>Agaricineae</taxon>
        <taxon>Bolbitiaceae</taxon>
        <taxon>Cyclocybe</taxon>
    </lineage>
</organism>
<evidence type="ECO:0000256" key="4">
    <source>
        <dbReference type="ARBA" id="ARBA00022692"/>
    </source>
</evidence>
<feature type="region of interest" description="Disordered" evidence="11">
    <location>
        <begin position="277"/>
        <end position="296"/>
    </location>
</feature>
<gene>
    <name evidence="13" type="ORF">AAE3_LOCUS2942</name>
</gene>
<evidence type="ECO:0000256" key="9">
    <source>
        <dbReference type="ARBA" id="ARBA00023136"/>
    </source>
</evidence>
<evidence type="ECO:0000256" key="10">
    <source>
        <dbReference type="SAM" id="Coils"/>
    </source>
</evidence>
<dbReference type="GO" id="GO:0031201">
    <property type="term" value="C:SNARE complex"/>
    <property type="evidence" value="ECO:0007669"/>
    <property type="project" value="TreeGrafter"/>
</dbReference>
<dbReference type="PANTHER" id="PTHR13050:SF7">
    <property type="entry name" value="VESICLE TRANSPORT PROTEIN USE1"/>
    <property type="match status" value="1"/>
</dbReference>
<sequence>MLETRALDMALVPTNGAASLSEEYVLIYSGSECSGRRQGKYISCFPLVSRRWVPLQERKWDGVSEYRTLENEAPTDTTAGPLLTVHDDDDDPSTMEYRHEPQHDEVNLIRLLRRLEKSVADPEEWRSNALQTEAEVWLKSQKTSQKVKYARKLIKNIGFDDLEPSPNRIKKLNDMKIRLDRVDTFLKEVQKSSKPSPPKRTSLLASLPIPEPPEEKETAPAHRPPPDTQSSPTEPSISTAGLTITPPDPEGISPSLITAALPSLLPLSAAEAASTSAFSRGFGPTPTARKVTGGGGGGATSMVIQEELSSQLELMAQQLKRNAIHFSTSLANDKAVVEAAQEKLESNYDAMQSQRTKLKSHSSKSSSTTWLVTGIILVVVLLFMLMVSVIRFS</sequence>
<evidence type="ECO:0000256" key="11">
    <source>
        <dbReference type="SAM" id="MobiDB-lite"/>
    </source>
</evidence>
<evidence type="ECO:0000256" key="5">
    <source>
        <dbReference type="ARBA" id="ARBA00022824"/>
    </source>
</evidence>
<dbReference type="PANTHER" id="PTHR13050">
    <property type="entry name" value="USE1-LIKE PROTEIN"/>
    <property type="match status" value="1"/>
</dbReference>
<keyword evidence="9 12" id="KW-0472">Membrane</keyword>
<feature type="region of interest" description="Disordered" evidence="11">
    <location>
        <begin position="188"/>
        <end position="255"/>
    </location>
</feature>
<name>A0A8S0VTP6_CYCAE</name>
<keyword evidence="5" id="KW-0256">Endoplasmic reticulum</keyword>
<keyword evidence="6" id="KW-0931">ER-Golgi transport</keyword>
<dbReference type="EMBL" id="CACVBS010000030">
    <property type="protein sequence ID" value="CAA7260780.1"/>
    <property type="molecule type" value="Genomic_DNA"/>
</dbReference>
<evidence type="ECO:0000313" key="14">
    <source>
        <dbReference type="Proteomes" id="UP000467700"/>
    </source>
</evidence>
<reference evidence="13 14" key="1">
    <citation type="submission" date="2020-01" db="EMBL/GenBank/DDBJ databases">
        <authorList>
            <person name="Gupta K D."/>
        </authorList>
    </citation>
    <scope>NUCLEOTIDE SEQUENCE [LARGE SCALE GENOMIC DNA]</scope>
</reference>
<dbReference type="GO" id="GO:0006890">
    <property type="term" value="P:retrograde vesicle-mediated transport, Golgi to endoplasmic reticulum"/>
    <property type="evidence" value="ECO:0007669"/>
    <property type="project" value="TreeGrafter"/>
</dbReference>
<feature type="transmembrane region" description="Helical" evidence="12">
    <location>
        <begin position="370"/>
        <end position="390"/>
    </location>
</feature>
<accession>A0A8S0VTP6</accession>
<comment type="subcellular location">
    <subcellularLocation>
        <location evidence="1">Endoplasmic reticulum membrane</location>
        <topology evidence="1">Single-pass type IV membrane protein</topology>
    </subcellularLocation>
</comment>
<feature type="coiled-coil region" evidence="10">
    <location>
        <begin position="334"/>
        <end position="361"/>
    </location>
</feature>
<dbReference type="GO" id="GO:0005789">
    <property type="term" value="C:endoplasmic reticulum membrane"/>
    <property type="evidence" value="ECO:0007669"/>
    <property type="project" value="UniProtKB-SubCell"/>
</dbReference>
<keyword evidence="3" id="KW-0813">Transport</keyword>
<keyword evidence="10" id="KW-0175">Coiled coil</keyword>
<keyword evidence="7" id="KW-0653">Protein transport</keyword>
<evidence type="ECO:0000256" key="7">
    <source>
        <dbReference type="ARBA" id="ARBA00022927"/>
    </source>
</evidence>
<evidence type="ECO:0000256" key="2">
    <source>
        <dbReference type="ARBA" id="ARBA00007891"/>
    </source>
</evidence>
<keyword evidence="8 12" id="KW-1133">Transmembrane helix</keyword>
<dbReference type="AlphaFoldDB" id="A0A8S0VTP6"/>
<evidence type="ECO:0000256" key="1">
    <source>
        <dbReference type="ARBA" id="ARBA00004163"/>
    </source>
</evidence>